<feature type="transmembrane region" description="Helical" evidence="7">
    <location>
        <begin position="141"/>
        <end position="169"/>
    </location>
</feature>
<gene>
    <name evidence="9" type="ORF">EXZ61_07310</name>
</gene>
<evidence type="ECO:0000256" key="5">
    <source>
        <dbReference type="ARBA" id="ARBA00022989"/>
    </source>
</evidence>
<proteinExistence type="inferred from homology"/>
<dbReference type="PANTHER" id="PTHR47737">
    <property type="entry name" value="GLYCINE BETAINE/PROLINE BETAINE TRANSPORT SYSTEM PERMEASE PROTEIN PROW"/>
    <property type="match status" value="1"/>
</dbReference>
<feature type="transmembrane region" description="Helical" evidence="7">
    <location>
        <begin position="48"/>
        <end position="67"/>
    </location>
</feature>
<dbReference type="PROSITE" id="PS50928">
    <property type="entry name" value="ABC_TM1"/>
    <property type="match status" value="1"/>
</dbReference>
<sequence length="291" mass="31492">MDTSVFLKISFADALNAWIESIVVNYGDFLHEVSAFLLQTLLVPIEKFLIAAPPVAVLAFIGVVAWFGLRRVGLTVAFVASLYFIGCLGLWEKTMQTLAIMLVSIILCLIAGLPIGILMARHRWLSRVLTPVLDVMQTFPMFVYMLPAVMLFSIGKVPAVIATLIYSLPPLIRLTELGIRQVDAEVREAATSFGASTWQILLWVQLPLARPSIMAGINQTTMMALAMVVVASMIGARGLGEDILHGLTNLDFGKGAHAGVAVVILAIVIDRISQSYGLTARQRAALSKKGG</sequence>
<evidence type="ECO:0000256" key="1">
    <source>
        <dbReference type="ARBA" id="ARBA00004651"/>
    </source>
</evidence>
<dbReference type="SUPFAM" id="SSF161098">
    <property type="entry name" value="MetI-like"/>
    <property type="match status" value="1"/>
</dbReference>
<evidence type="ECO:0000313" key="9">
    <source>
        <dbReference type="EMBL" id="QDL53992.1"/>
    </source>
</evidence>
<keyword evidence="10" id="KW-1185">Reference proteome</keyword>
<feature type="transmembrane region" description="Helical" evidence="7">
    <location>
        <begin position="97"/>
        <end position="120"/>
    </location>
</feature>
<dbReference type="PANTHER" id="PTHR47737:SF1">
    <property type="entry name" value="GLYCINE BETAINE_PROLINE BETAINE TRANSPORT SYSTEM PERMEASE PROTEIN PROW"/>
    <property type="match status" value="1"/>
</dbReference>
<feature type="transmembrane region" description="Helical" evidence="7">
    <location>
        <begin position="74"/>
        <end position="91"/>
    </location>
</feature>
<comment type="similarity">
    <text evidence="7">Belongs to the binding-protein-dependent transport system permease family.</text>
</comment>
<dbReference type="GO" id="GO:0031460">
    <property type="term" value="P:glycine betaine transport"/>
    <property type="evidence" value="ECO:0007669"/>
    <property type="project" value="UniProtKB-ARBA"/>
</dbReference>
<comment type="subcellular location">
    <subcellularLocation>
        <location evidence="1 7">Cell membrane</location>
        <topology evidence="1 7">Multi-pass membrane protein</topology>
    </subcellularLocation>
</comment>
<organism evidence="9 10">
    <name type="scientific">Rhodoferax aquaticus</name>
    <dbReference type="NCBI Taxonomy" id="2527691"/>
    <lineage>
        <taxon>Bacteria</taxon>
        <taxon>Pseudomonadati</taxon>
        <taxon>Pseudomonadota</taxon>
        <taxon>Betaproteobacteria</taxon>
        <taxon>Burkholderiales</taxon>
        <taxon>Comamonadaceae</taxon>
        <taxon>Rhodoferax</taxon>
    </lineage>
</organism>
<keyword evidence="3" id="KW-1003">Cell membrane</keyword>
<dbReference type="GO" id="GO:0005275">
    <property type="term" value="F:amine transmembrane transporter activity"/>
    <property type="evidence" value="ECO:0007669"/>
    <property type="project" value="TreeGrafter"/>
</dbReference>
<keyword evidence="2 7" id="KW-0813">Transport</keyword>
<evidence type="ECO:0000313" key="10">
    <source>
        <dbReference type="Proteomes" id="UP000317365"/>
    </source>
</evidence>
<dbReference type="AlphaFoldDB" id="A0A515EMX5"/>
<dbReference type="FunFam" id="1.10.3720.10:FF:000001">
    <property type="entry name" value="Glycine betaine ABC transporter, permease"/>
    <property type="match status" value="1"/>
</dbReference>
<evidence type="ECO:0000256" key="3">
    <source>
        <dbReference type="ARBA" id="ARBA00022475"/>
    </source>
</evidence>
<dbReference type="Proteomes" id="UP000317365">
    <property type="component" value="Chromosome"/>
</dbReference>
<dbReference type="EMBL" id="CP036282">
    <property type="protein sequence ID" value="QDL53992.1"/>
    <property type="molecule type" value="Genomic_DNA"/>
</dbReference>
<evidence type="ECO:0000256" key="7">
    <source>
        <dbReference type="RuleBase" id="RU363032"/>
    </source>
</evidence>
<dbReference type="CDD" id="cd06261">
    <property type="entry name" value="TM_PBP2"/>
    <property type="match status" value="1"/>
</dbReference>
<evidence type="ECO:0000259" key="8">
    <source>
        <dbReference type="PROSITE" id="PS50928"/>
    </source>
</evidence>
<accession>A0A515EMX5</accession>
<evidence type="ECO:0000256" key="6">
    <source>
        <dbReference type="ARBA" id="ARBA00023136"/>
    </source>
</evidence>
<evidence type="ECO:0000256" key="4">
    <source>
        <dbReference type="ARBA" id="ARBA00022692"/>
    </source>
</evidence>
<dbReference type="Pfam" id="PF00528">
    <property type="entry name" value="BPD_transp_1"/>
    <property type="match status" value="1"/>
</dbReference>
<dbReference type="GO" id="GO:0015226">
    <property type="term" value="F:carnitine transmembrane transporter activity"/>
    <property type="evidence" value="ECO:0007669"/>
    <property type="project" value="TreeGrafter"/>
</dbReference>
<reference evidence="10" key="2">
    <citation type="journal article" date="2020" name="Int. J. Syst. Evol. Microbiol.">
        <title>Genomic insights into a novel species Rhodoferax aquaticus sp. nov., isolated from freshwater.</title>
        <authorList>
            <person name="Li T."/>
            <person name="Zhuo Y."/>
            <person name="Jin C.Z."/>
            <person name="Wu X."/>
            <person name="Ko S.R."/>
            <person name="Jin F.J."/>
            <person name="Ahn C.Y."/>
            <person name="Oh H.M."/>
            <person name="Lee H.G."/>
            <person name="Jin L."/>
        </authorList>
    </citation>
    <scope>NUCLEOTIDE SEQUENCE [LARGE SCALE GENOMIC DNA]</scope>
    <source>
        <strain evidence="10">Gr-4</strain>
    </source>
</reference>
<keyword evidence="4 7" id="KW-0812">Transmembrane</keyword>
<protein>
    <submittedName>
        <fullName evidence="9">ABC transporter permease subunit</fullName>
    </submittedName>
</protein>
<dbReference type="InterPro" id="IPR000515">
    <property type="entry name" value="MetI-like"/>
</dbReference>
<feature type="transmembrane region" description="Helical" evidence="7">
    <location>
        <begin position="221"/>
        <end position="240"/>
    </location>
</feature>
<dbReference type="GO" id="GO:0015871">
    <property type="term" value="P:choline transport"/>
    <property type="evidence" value="ECO:0007669"/>
    <property type="project" value="TreeGrafter"/>
</dbReference>
<dbReference type="KEGG" id="rhg:EXZ61_07310"/>
<dbReference type="RefSeq" id="WP_142810478.1">
    <property type="nucleotide sequence ID" value="NZ_CP036282.1"/>
</dbReference>
<feature type="domain" description="ABC transmembrane type-1" evidence="8">
    <location>
        <begin position="94"/>
        <end position="273"/>
    </location>
</feature>
<keyword evidence="5 7" id="KW-1133">Transmembrane helix</keyword>
<evidence type="ECO:0000256" key="2">
    <source>
        <dbReference type="ARBA" id="ARBA00022448"/>
    </source>
</evidence>
<dbReference type="GO" id="GO:0043190">
    <property type="term" value="C:ATP-binding cassette (ABC) transporter complex"/>
    <property type="evidence" value="ECO:0007669"/>
    <property type="project" value="TreeGrafter"/>
</dbReference>
<name>A0A515EMX5_9BURK</name>
<reference evidence="10" key="1">
    <citation type="submission" date="2019-02" db="EMBL/GenBank/DDBJ databases">
        <title>Complete genome sequence of Rhodoferax sp. Gr-4.</title>
        <authorList>
            <person name="Jin L."/>
        </authorList>
    </citation>
    <scope>NUCLEOTIDE SEQUENCE [LARGE SCALE GENOMIC DNA]</scope>
    <source>
        <strain evidence="10">Gr-4</strain>
    </source>
</reference>
<dbReference type="Gene3D" id="1.10.3720.10">
    <property type="entry name" value="MetI-like"/>
    <property type="match status" value="1"/>
</dbReference>
<dbReference type="InterPro" id="IPR035906">
    <property type="entry name" value="MetI-like_sf"/>
</dbReference>
<keyword evidence="6 7" id="KW-0472">Membrane</keyword>
<feature type="transmembrane region" description="Helical" evidence="7">
    <location>
        <begin position="252"/>
        <end position="273"/>
    </location>
</feature>